<dbReference type="PANTHER" id="PTHR46491:SF3">
    <property type="entry name" value="CDGSH IRON-SULFUR DOMAIN-CONTAINING PROTEIN 3, MITOCHONDRIAL"/>
    <property type="match status" value="1"/>
</dbReference>
<gene>
    <name evidence="6" type="ORF">AADEFJLK_00586</name>
</gene>
<dbReference type="SMART" id="SM00704">
    <property type="entry name" value="ZnF_CDGSH"/>
    <property type="match status" value="2"/>
</dbReference>
<keyword evidence="2" id="KW-0479">Metal-binding</keyword>
<accession>A0A2S5CRZ6</accession>
<feature type="domain" description="Iron-binding zinc finger CDGSH type" evidence="5">
    <location>
        <begin position="5"/>
        <end position="42"/>
    </location>
</feature>
<keyword evidence="3" id="KW-0408">Iron</keyword>
<dbReference type="GO" id="GO:0046872">
    <property type="term" value="F:metal ion binding"/>
    <property type="evidence" value="ECO:0007669"/>
    <property type="project" value="UniProtKB-KW"/>
</dbReference>
<evidence type="ECO:0000313" key="7">
    <source>
        <dbReference type="Proteomes" id="UP000237423"/>
    </source>
</evidence>
<dbReference type="InterPro" id="IPR052950">
    <property type="entry name" value="CISD"/>
</dbReference>
<evidence type="ECO:0000313" key="6">
    <source>
        <dbReference type="EMBL" id="POZ53558.1"/>
    </source>
</evidence>
<name>A0A2S5CRZ6_9GAMM</name>
<dbReference type="EMBL" id="PGFZ01000001">
    <property type="protein sequence ID" value="POZ53558.1"/>
    <property type="molecule type" value="Genomic_DNA"/>
</dbReference>
<dbReference type="InterPro" id="IPR042216">
    <property type="entry name" value="MitoNEET_CISD"/>
</dbReference>
<keyword evidence="1" id="KW-0001">2Fe-2S</keyword>
<comment type="caution">
    <text evidence="6">The sequence shown here is derived from an EMBL/GenBank/DDBJ whole genome shotgun (WGS) entry which is preliminary data.</text>
</comment>
<keyword evidence="4" id="KW-0411">Iron-sulfur</keyword>
<evidence type="ECO:0000256" key="2">
    <source>
        <dbReference type="ARBA" id="ARBA00022723"/>
    </source>
</evidence>
<reference evidence="6 7" key="1">
    <citation type="submission" date="2017-11" db="EMBL/GenBank/DDBJ databases">
        <title>Draft Genome Sequence of Methylobacter psychrotolerans Sph1T, an Obligate Methanotroph from Low-Temperature Environments.</title>
        <authorList>
            <person name="Oshkin I.Y."/>
            <person name="Miroshnikov K."/>
            <person name="Belova S.E."/>
            <person name="Korzhenkov A."/>
            <person name="Toshchakov S.V."/>
            <person name="Dedysh S.N."/>
        </authorList>
    </citation>
    <scope>NUCLEOTIDE SEQUENCE [LARGE SCALE GENOMIC DNA]</scope>
    <source>
        <strain evidence="6 7">Sph1</strain>
    </source>
</reference>
<dbReference type="InterPro" id="IPR018967">
    <property type="entry name" value="FeS-contain_CDGSH-typ"/>
</dbReference>
<dbReference type="Proteomes" id="UP000237423">
    <property type="component" value="Unassembled WGS sequence"/>
</dbReference>
<dbReference type="PANTHER" id="PTHR46491">
    <property type="entry name" value="CDGSH IRON SULFUR DOMAIN PROTEIN HOMOLOG"/>
    <property type="match status" value="1"/>
</dbReference>
<evidence type="ECO:0000259" key="5">
    <source>
        <dbReference type="SMART" id="SM00704"/>
    </source>
</evidence>
<dbReference type="Gene3D" id="3.40.5.90">
    <property type="entry name" value="CDGSH iron-sulfur domain, mitoNEET-type"/>
    <property type="match status" value="2"/>
</dbReference>
<protein>
    <submittedName>
        <fullName evidence="6">Glutamate synthase</fullName>
    </submittedName>
</protein>
<evidence type="ECO:0000256" key="3">
    <source>
        <dbReference type="ARBA" id="ARBA00023004"/>
    </source>
</evidence>
<dbReference type="GO" id="GO:0005737">
    <property type="term" value="C:cytoplasm"/>
    <property type="evidence" value="ECO:0007669"/>
    <property type="project" value="UniProtKB-ARBA"/>
</dbReference>
<dbReference type="AlphaFoldDB" id="A0A2S5CRZ6"/>
<organism evidence="6 7">
    <name type="scientific">Methylovulum psychrotolerans</name>
    <dbReference type="NCBI Taxonomy" id="1704499"/>
    <lineage>
        <taxon>Bacteria</taxon>
        <taxon>Pseudomonadati</taxon>
        <taxon>Pseudomonadota</taxon>
        <taxon>Gammaproteobacteria</taxon>
        <taxon>Methylococcales</taxon>
        <taxon>Methylococcaceae</taxon>
        <taxon>Methylovulum</taxon>
    </lineage>
</organism>
<feature type="domain" description="Iron-binding zinc finger CDGSH type" evidence="5">
    <location>
        <begin position="45"/>
        <end position="78"/>
    </location>
</feature>
<evidence type="ECO:0000256" key="1">
    <source>
        <dbReference type="ARBA" id="ARBA00022714"/>
    </source>
</evidence>
<evidence type="ECO:0000256" key="4">
    <source>
        <dbReference type="ARBA" id="ARBA00023014"/>
    </source>
</evidence>
<dbReference type="GO" id="GO:0051537">
    <property type="term" value="F:2 iron, 2 sulfur cluster binding"/>
    <property type="evidence" value="ECO:0007669"/>
    <property type="project" value="UniProtKB-KW"/>
</dbReference>
<dbReference type="RefSeq" id="WP_103973235.1">
    <property type="nucleotide sequence ID" value="NZ_PGFZ01000001.1"/>
</dbReference>
<sequence length="79" mass="8609">MTTKKTSHPVDVEAGRSYSWCGCGLSPTLPLCDKTHLCTAQPPVRPPLTFLAEQSVTVFLCTCTRTENAPYCDGFNCNP</sequence>
<proteinExistence type="predicted"/>